<dbReference type="Proteomes" id="UP000023152">
    <property type="component" value="Unassembled WGS sequence"/>
</dbReference>
<accession>X6MKJ0</accession>
<keyword evidence="2" id="KW-1185">Reference proteome</keyword>
<dbReference type="EMBL" id="ASPP01020178">
    <property type="protein sequence ID" value="ETO14166.1"/>
    <property type="molecule type" value="Genomic_DNA"/>
</dbReference>
<evidence type="ECO:0000313" key="1">
    <source>
        <dbReference type="EMBL" id="ETO14166.1"/>
    </source>
</evidence>
<evidence type="ECO:0000313" key="2">
    <source>
        <dbReference type="Proteomes" id="UP000023152"/>
    </source>
</evidence>
<organism evidence="1 2">
    <name type="scientific">Reticulomyxa filosa</name>
    <dbReference type="NCBI Taxonomy" id="46433"/>
    <lineage>
        <taxon>Eukaryota</taxon>
        <taxon>Sar</taxon>
        <taxon>Rhizaria</taxon>
        <taxon>Retaria</taxon>
        <taxon>Foraminifera</taxon>
        <taxon>Monothalamids</taxon>
        <taxon>Reticulomyxidae</taxon>
        <taxon>Reticulomyxa</taxon>
    </lineage>
</organism>
<proteinExistence type="predicted"/>
<sequence length="125" mass="13786">VVPNPRDMTPVEATQNVKENPFSLSNNIEDPFKSLVSKAVLKKAEEMRANLRAEAKRVNDSVNEQTDSARAVLASLGLPASLESIQQEEGLPDSVWNRIAEIQKSGGFQELEVKSIDCKISHINE</sequence>
<feature type="non-terminal residue" evidence="1">
    <location>
        <position position="1"/>
    </location>
</feature>
<dbReference type="OrthoDB" id="2141925at2759"/>
<reference evidence="1 2" key="1">
    <citation type="journal article" date="2013" name="Curr. Biol.">
        <title>The Genome of the Foraminiferan Reticulomyxa filosa.</title>
        <authorList>
            <person name="Glockner G."/>
            <person name="Hulsmann N."/>
            <person name="Schleicher M."/>
            <person name="Noegel A.A."/>
            <person name="Eichinger L."/>
            <person name="Gallinger C."/>
            <person name="Pawlowski J."/>
            <person name="Sierra R."/>
            <person name="Euteneuer U."/>
            <person name="Pillet L."/>
            <person name="Moustafa A."/>
            <person name="Platzer M."/>
            <person name="Groth M."/>
            <person name="Szafranski K."/>
            <person name="Schliwa M."/>
        </authorList>
    </citation>
    <scope>NUCLEOTIDE SEQUENCE [LARGE SCALE GENOMIC DNA]</scope>
</reference>
<gene>
    <name evidence="1" type="ORF">RFI_23205</name>
</gene>
<comment type="caution">
    <text evidence="1">The sequence shown here is derived from an EMBL/GenBank/DDBJ whole genome shotgun (WGS) entry which is preliminary data.</text>
</comment>
<name>X6MKJ0_RETFI</name>
<dbReference type="AlphaFoldDB" id="X6MKJ0"/>
<protein>
    <submittedName>
        <fullName evidence="1">Uncharacterized protein</fullName>
    </submittedName>
</protein>